<evidence type="ECO:0000313" key="2">
    <source>
        <dbReference type="Proteomes" id="UP000612899"/>
    </source>
</evidence>
<dbReference type="InterPro" id="IPR025242">
    <property type="entry name" value="DUF4193"/>
</dbReference>
<dbReference type="EMBL" id="BONY01000027">
    <property type="protein sequence ID" value="GIH06481.1"/>
    <property type="molecule type" value="Genomic_DNA"/>
</dbReference>
<evidence type="ECO:0000313" key="1">
    <source>
        <dbReference type="EMBL" id="GIH06481.1"/>
    </source>
</evidence>
<organism evidence="1 2">
    <name type="scientific">Rhizocola hellebori</name>
    <dbReference type="NCBI Taxonomy" id="1392758"/>
    <lineage>
        <taxon>Bacteria</taxon>
        <taxon>Bacillati</taxon>
        <taxon>Actinomycetota</taxon>
        <taxon>Actinomycetes</taxon>
        <taxon>Micromonosporales</taxon>
        <taxon>Micromonosporaceae</taxon>
        <taxon>Rhizocola</taxon>
    </lineage>
</organism>
<proteinExistence type="predicted"/>
<sequence length="79" mass="8755">MQSLDLLQARWADQVDESADPEFADIYDLPGLDLSEDELTAPVIPVQANEFRCGGCFLVLRQTQRAGSRDGHDVCRDCA</sequence>
<gene>
    <name evidence="1" type="ORF">Rhe02_45480</name>
</gene>
<dbReference type="AlphaFoldDB" id="A0A8J3Q9M6"/>
<accession>A0A8J3Q9M6</accession>
<reference evidence="1" key="1">
    <citation type="submission" date="2021-01" db="EMBL/GenBank/DDBJ databases">
        <title>Whole genome shotgun sequence of Rhizocola hellebori NBRC 109834.</title>
        <authorList>
            <person name="Komaki H."/>
            <person name="Tamura T."/>
        </authorList>
    </citation>
    <scope>NUCLEOTIDE SEQUENCE</scope>
    <source>
        <strain evidence="1">NBRC 109834</strain>
    </source>
</reference>
<dbReference type="Pfam" id="PF13834">
    <property type="entry name" value="DUF4193"/>
    <property type="match status" value="1"/>
</dbReference>
<protein>
    <submittedName>
        <fullName evidence="1">dUTPase</fullName>
    </submittedName>
</protein>
<name>A0A8J3Q9M6_9ACTN</name>
<comment type="caution">
    <text evidence="1">The sequence shown here is derived from an EMBL/GenBank/DDBJ whole genome shotgun (WGS) entry which is preliminary data.</text>
</comment>
<dbReference type="Proteomes" id="UP000612899">
    <property type="component" value="Unassembled WGS sequence"/>
</dbReference>
<keyword evidence="2" id="KW-1185">Reference proteome</keyword>